<dbReference type="PANTHER" id="PTHR12128">
    <property type="entry name" value="DIHYDRODIPICOLINATE SYNTHASE"/>
    <property type="match status" value="1"/>
</dbReference>
<organism evidence="4 5">
    <name type="scientific">Mesorhizobium wenxiniae</name>
    <dbReference type="NCBI Taxonomy" id="2014805"/>
    <lineage>
        <taxon>Bacteria</taxon>
        <taxon>Pseudomonadati</taxon>
        <taxon>Pseudomonadota</taxon>
        <taxon>Alphaproteobacteria</taxon>
        <taxon>Hyphomicrobiales</taxon>
        <taxon>Phyllobacteriaceae</taxon>
        <taxon>Mesorhizobium</taxon>
    </lineage>
</organism>
<protein>
    <submittedName>
        <fullName evidence="4">Dihydrodipicolinate synthase family protein</fullName>
    </submittedName>
</protein>
<evidence type="ECO:0000313" key="4">
    <source>
        <dbReference type="EMBL" id="PAP92092.1"/>
    </source>
</evidence>
<dbReference type="GO" id="GO:0008840">
    <property type="term" value="F:4-hydroxy-tetrahydrodipicolinate synthase activity"/>
    <property type="evidence" value="ECO:0007669"/>
    <property type="project" value="TreeGrafter"/>
</dbReference>
<comment type="caution">
    <text evidence="4">The sequence shown here is derived from an EMBL/GenBank/DDBJ whole genome shotgun (WGS) entry which is preliminary data.</text>
</comment>
<evidence type="ECO:0000256" key="1">
    <source>
        <dbReference type="ARBA" id="ARBA00007592"/>
    </source>
</evidence>
<dbReference type="Gene3D" id="3.20.20.70">
    <property type="entry name" value="Aldolase class I"/>
    <property type="match status" value="1"/>
</dbReference>
<name>A0A271K8J8_9HYPH</name>
<dbReference type="AlphaFoldDB" id="A0A271K8J8"/>
<comment type="similarity">
    <text evidence="1 3">Belongs to the DapA family.</text>
</comment>
<evidence type="ECO:0000256" key="3">
    <source>
        <dbReference type="PIRNR" id="PIRNR001365"/>
    </source>
</evidence>
<dbReference type="OrthoDB" id="7431780at2"/>
<dbReference type="Pfam" id="PF00701">
    <property type="entry name" value="DHDPS"/>
    <property type="match status" value="1"/>
</dbReference>
<dbReference type="SUPFAM" id="SSF51569">
    <property type="entry name" value="Aldolase"/>
    <property type="match status" value="1"/>
</dbReference>
<accession>A0A271K8J8</accession>
<dbReference type="CDD" id="cd00408">
    <property type="entry name" value="DHDPS-like"/>
    <property type="match status" value="1"/>
</dbReference>
<dbReference type="InterPro" id="IPR002220">
    <property type="entry name" value="DapA-like"/>
</dbReference>
<keyword evidence="2 3" id="KW-0456">Lyase</keyword>
<sequence length="320" mass="36117">MKYAKKDAKHHSRATMRGIWAAALAPFRPDLSIDEEGMRRNYEHWIGDLGIDGFFVAGKQGEFFSMSVDERKRCLEIAVDACAGRAQTIMSCSDQNLDVVIDLAIHAQRAGADYIVVHAPVLHFLEAQDETLFNYYRTIADKVDIGIALWSHPDSGYLMSPELCTRLADIENVVAIKYSVPRSMYAELTRLAGDRILVSTASESEWLDNILELGWQLYLCSSPPYLIQSATDLRMRRYTELAFQGKESEARAVRDSLEPVRKALRTTRPLEKPHAHQKFWQELLGQTGGAVRAPLLELTAQERRNTQSAFEASGLNVNQR</sequence>
<dbReference type="PANTHER" id="PTHR12128:SF66">
    <property type="entry name" value="4-HYDROXY-2-OXOGLUTARATE ALDOLASE, MITOCHONDRIAL"/>
    <property type="match status" value="1"/>
</dbReference>
<keyword evidence="5" id="KW-1185">Reference proteome</keyword>
<proteinExistence type="inferred from homology"/>
<gene>
    <name evidence="4" type="ORF">CIT31_29365</name>
</gene>
<dbReference type="PIRSF" id="PIRSF001365">
    <property type="entry name" value="DHDPS"/>
    <property type="match status" value="1"/>
</dbReference>
<dbReference type="Proteomes" id="UP000215931">
    <property type="component" value="Unassembled WGS sequence"/>
</dbReference>
<dbReference type="RefSeq" id="WP_095521416.1">
    <property type="nucleotide sequence ID" value="NZ_NPKH01000037.1"/>
</dbReference>
<evidence type="ECO:0000256" key="2">
    <source>
        <dbReference type="ARBA" id="ARBA00023239"/>
    </source>
</evidence>
<reference evidence="4 5" key="1">
    <citation type="submission" date="2017-08" db="EMBL/GenBank/DDBJ databases">
        <title>Mesorhizobium wenxinae sp. nov., a novel rhizobial species isolated from root nodules of chickpea (Cicer arietinum L.).</title>
        <authorList>
            <person name="Zhang J."/>
        </authorList>
    </citation>
    <scope>NUCLEOTIDE SEQUENCE [LARGE SCALE GENOMIC DNA]</scope>
    <source>
        <strain evidence="5">WYCCWR 10019</strain>
    </source>
</reference>
<dbReference type="InterPro" id="IPR013785">
    <property type="entry name" value="Aldolase_TIM"/>
</dbReference>
<evidence type="ECO:0000313" key="5">
    <source>
        <dbReference type="Proteomes" id="UP000215931"/>
    </source>
</evidence>
<dbReference type="EMBL" id="NPKH01000037">
    <property type="protein sequence ID" value="PAP92092.1"/>
    <property type="molecule type" value="Genomic_DNA"/>
</dbReference>
<dbReference type="SMART" id="SM01130">
    <property type="entry name" value="DHDPS"/>
    <property type="match status" value="1"/>
</dbReference>